<keyword evidence="1" id="KW-0812">Transmembrane</keyword>
<feature type="transmembrane region" description="Helical" evidence="1">
    <location>
        <begin position="277"/>
        <end position="296"/>
    </location>
</feature>
<feature type="transmembrane region" description="Helical" evidence="1">
    <location>
        <begin position="136"/>
        <end position="156"/>
    </location>
</feature>
<protein>
    <recommendedName>
        <fullName evidence="4">YfhO family protein</fullName>
    </recommendedName>
</protein>
<dbReference type="PANTHER" id="PTHR38454:SF1">
    <property type="entry name" value="INTEGRAL MEMBRANE PROTEIN"/>
    <property type="match status" value="1"/>
</dbReference>
<evidence type="ECO:0000313" key="3">
    <source>
        <dbReference type="Proteomes" id="UP001144323"/>
    </source>
</evidence>
<dbReference type="AlphaFoldDB" id="A0A9W6GRJ1"/>
<dbReference type="EMBL" id="BSEC01000001">
    <property type="protein sequence ID" value="GLI91600.1"/>
    <property type="molecule type" value="Genomic_DNA"/>
</dbReference>
<feature type="transmembrane region" description="Helical" evidence="1">
    <location>
        <begin position="380"/>
        <end position="397"/>
    </location>
</feature>
<evidence type="ECO:0008006" key="4">
    <source>
        <dbReference type="Google" id="ProtNLM"/>
    </source>
</evidence>
<evidence type="ECO:0000313" key="2">
    <source>
        <dbReference type="EMBL" id="GLI91600.1"/>
    </source>
</evidence>
<dbReference type="InterPro" id="IPR018580">
    <property type="entry name" value="Uncharacterised_YfhO"/>
</dbReference>
<keyword evidence="1" id="KW-1133">Transmembrane helix</keyword>
<reference evidence="2" key="1">
    <citation type="journal article" date="2023" name="Int. J. Syst. Evol. Microbiol.">
        <title>Methylocystis iwaonis sp. nov., a type II methane-oxidizing bacterium from surface soil of a rice paddy field in Japan, and emended description of the genus Methylocystis (ex Whittenbury et al. 1970) Bowman et al. 1993.</title>
        <authorList>
            <person name="Kaise H."/>
            <person name="Sawadogo J.B."/>
            <person name="Alam M.S."/>
            <person name="Ueno C."/>
            <person name="Dianou D."/>
            <person name="Shinjo R."/>
            <person name="Asakawa S."/>
        </authorList>
    </citation>
    <scope>NUCLEOTIDE SEQUENCE</scope>
    <source>
        <strain evidence="2">LMG27198</strain>
    </source>
</reference>
<evidence type="ECO:0000256" key="1">
    <source>
        <dbReference type="SAM" id="Phobius"/>
    </source>
</evidence>
<sequence length="770" mass="82615">MTTTLSPKVLTGTTTRDEPYALAAILFLAGATLLAFPWLSGRVTIPWDAKAHFQPQFAFLAHALHSGQSPFWTPHVFAGMPQIADPQSLIFSPFFLIAAALVPEPSFILEDAIVFAMLAMGALALMAYFRDRGWSAAGALLAAFAFAFGGSAAWRIQHTGQIMSLSWLPVTLWLLARALDRSSAAYGAAAGAVAAFMVLGRDQVAFLGVLLLAAYALYRVATDGAPVGRALAPLLSGALVGAAIIAIPLAFTLELAANSNRPEIDLDGAYKASLPPASFLTLLSANIFGTDGPLAAFWGPPVGEPDLFLARNMTDVYAGALTLAAVMAAFGRRLVADREARFFAAALVFFTLYALGRYAPAYALFYHIPGVDLWRRPADATFLFGFALAILAGYGFTLIERGESRPRGAALIGVFIALFALSATYAAYKGHLAQALPPLALAVALVGAAVALILAVSRGRLRGRALLGAVATLMTADLAVSNGPNESTALPPGQFDVLRADSSDPVIAFLKERLKENAAPDRRDRVELAAIDFHWPNATLVHGLDHDLGYNPIRLKTVEDATGAGDHLALPEQRVFSKLYPAYRSPLSDMLGLRYVATGAPIEEIDKHYKPGDLTELTQIGKVHIYENRSAFPRVMVATCALHVDFADMLKSGEWPEADYRETVLLEEPPICHSRKGLPPDAARARILSYGNTEIAVDAHAPPGGGWLLLNDVWHPWWFATVDGAPADILRANVMFRAVAIPEGSHEVRFVFRPFAGLIREMRSARAAAP</sequence>
<feature type="transmembrane region" description="Helical" evidence="1">
    <location>
        <begin position="20"/>
        <end position="40"/>
    </location>
</feature>
<proteinExistence type="predicted"/>
<feature type="transmembrane region" description="Helical" evidence="1">
    <location>
        <begin position="112"/>
        <end position="129"/>
    </location>
</feature>
<gene>
    <name evidence="2" type="ORF">LMG27198_05920</name>
</gene>
<keyword evidence="3" id="KW-1185">Reference proteome</keyword>
<organism evidence="2 3">
    <name type="scientific">Methylocystis echinoides</name>
    <dbReference type="NCBI Taxonomy" id="29468"/>
    <lineage>
        <taxon>Bacteria</taxon>
        <taxon>Pseudomonadati</taxon>
        <taxon>Pseudomonadota</taxon>
        <taxon>Alphaproteobacteria</taxon>
        <taxon>Hyphomicrobiales</taxon>
        <taxon>Methylocystaceae</taxon>
        <taxon>Methylocystis</taxon>
    </lineage>
</organism>
<accession>A0A9W6GRJ1</accession>
<keyword evidence="1" id="KW-0472">Membrane</keyword>
<dbReference type="PANTHER" id="PTHR38454">
    <property type="entry name" value="INTEGRAL MEMBRANE PROTEIN-RELATED"/>
    <property type="match status" value="1"/>
</dbReference>
<dbReference type="Proteomes" id="UP001144323">
    <property type="component" value="Unassembled WGS sequence"/>
</dbReference>
<feature type="transmembrane region" description="Helical" evidence="1">
    <location>
        <begin position="409"/>
        <end position="428"/>
    </location>
</feature>
<feature type="transmembrane region" description="Helical" evidence="1">
    <location>
        <begin position="230"/>
        <end position="256"/>
    </location>
</feature>
<dbReference type="RefSeq" id="WP_281800318.1">
    <property type="nucleotide sequence ID" value="NZ_BSEC01000001.1"/>
</dbReference>
<feature type="transmembrane region" description="Helical" evidence="1">
    <location>
        <begin position="316"/>
        <end position="335"/>
    </location>
</feature>
<name>A0A9W6GRJ1_9HYPH</name>
<feature type="transmembrane region" description="Helical" evidence="1">
    <location>
        <begin position="191"/>
        <end position="218"/>
    </location>
</feature>
<comment type="caution">
    <text evidence="2">The sequence shown here is derived from an EMBL/GenBank/DDBJ whole genome shotgun (WGS) entry which is preliminary data.</text>
</comment>
<feature type="transmembrane region" description="Helical" evidence="1">
    <location>
        <begin position="342"/>
        <end position="360"/>
    </location>
</feature>
<feature type="transmembrane region" description="Helical" evidence="1">
    <location>
        <begin position="434"/>
        <end position="456"/>
    </location>
</feature>